<dbReference type="CDD" id="cd00090">
    <property type="entry name" value="HTH_ARSR"/>
    <property type="match status" value="1"/>
</dbReference>
<organism evidence="3 4">
    <name type="scientific">Pullulanibacillus pueri</name>
    <dbReference type="NCBI Taxonomy" id="1437324"/>
    <lineage>
        <taxon>Bacteria</taxon>
        <taxon>Bacillati</taxon>
        <taxon>Bacillota</taxon>
        <taxon>Bacilli</taxon>
        <taxon>Bacillales</taxon>
        <taxon>Sporolactobacillaceae</taxon>
        <taxon>Pullulanibacillus</taxon>
    </lineage>
</organism>
<gene>
    <name evidence="3" type="ORF">GCM10007096_36090</name>
</gene>
<feature type="domain" description="HTH arsR-type" evidence="2">
    <location>
        <begin position="10"/>
        <end position="94"/>
    </location>
</feature>
<protein>
    <recommendedName>
        <fullName evidence="2">HTH arsR-type domain-containing protein</fullName>
    </recommendedName>
</protein>
<reference evidence="3" key="1">
    <citation type="journal article" date="2014" name="Int. J. Syst. Evol. Microbiol.">
        <title>Complete genome sequence of Corynebacterium casei LMG S-19264T (=DSM 44701T), isolated from a smear-ripened cheese.</title>
        <authorList>
            <consortium name="US DOE Joint Genome Institute (JGI-PGF)"/>
            <person name="Walter F."/>
            <person name="Albersmeier A."/>
            <person name="Kalinowski J."/>
            <person name="Ruckert C."/>
        </authorList>
    </citation>
    <scope>NUCLEOTIDE SEQUENCE</scope>
    <source>
        <strain evidence="3">CGMCC 1.12777</strain>
    </source>
</reference>
<dbReference type="Proteomes" id="UP000656813">
    <property type="component" value="Unassembled WGS sequence"/>
</dbReference>
<sequence length="214" mass="24655">MTEWRMGSLELMKVLSDPRRIQILNLAKEPITVKQIAEALDEKPSRLYYHVNKLVELELLKITETRQTGNLVEKFYRSEQNLFVKGDIRLQAENIPFALESLQRALMPGIKLYEKALEKVNEQLGEGVEEIKNFPYHISFNYSSGRMTGQQWRRANALVLKTIGDASGENSNPPEGFFPEVTHDEDEEEGTYQHIIISYRIEDAIKLGLIDSEE</sequence>
<evidence type="ECO:0000313" key="4">
    <source>
        <dbReference type="Proteomes" id="UP000656813"/>
    </source>
</evidence>
<name>A0A8J2ZYN4_9BACL</name>
<dbReference type="Pfam" id="PF12840">
    <property type="entry name" value="HTH_20"/>
    <property type="match status" value="1"/>
</dbReference>
<evidence type="ECO:0000256" key="1">
    <source>
        <dbReference type="ARBA" id="ARBA00023125"/>
    </source>
</evidence>
<accession>A0A8J2ZYN4</accession>
<dbReference type="InterPro" id="IPR011991">
    <property type="entry name" value="ArsR-like_HTH"/>
</dbReference>
<evidence type="ECO:0000313" key="3">
    <source>
        <dbReference type="EMBL" id="GGH87026.1"/>
    </source>
</evidence>
<reference evidence="3" key="2">
    <citation type="submission" date="2020-09" db="EMBL/GenBank/DDBJ databases">
        <authorList>
            <person name="Sun Q."/>
            <person name="Zhou Y."/>
        </authorList>
    </citation>
    <scope>NUCLEOTIDE SEQUENCE</scope>
    <source>
        <strain evidence="3">CGMCC 1.12777</strain>
    </source>
</reference>
<dbReference type="SUPFAM" id="SSF46785">
    <property type="entry name" value="Winged helix' DNA-binding domain"/>
    <property type="match status" value="1"/>
</dbReference>
<dbReference type="SMART" id="SM00418">
    <property type="entry name" value="HTH_ARSR"/>
    <property type="match status" value="1"/>
</dbReference>
<dbReference type="EMBL" id="BMFV01000036">
    <property type="protein sequence ID" value="GGH87026.1"/>
    <property type="molecule type" value="Genomic_DNA"/>
</dbReference>
<comment type="caution">
    <text evidence="3">The sequence shown here is derived from an EMBL/GenBank/DDBJ whole genome shotgun (WGS) entry which is preliminary data.</text>
</comment>
<dbReference type="InterPro" id="IPR001845">
    <property type="entry name" value="HTH_ArsR_DNA-bd_dom"/>
</dbReference>
<dbReference type="GO" id="GO:0003677">
    <property type="term" value="F:DNA binding"/>
    <property type="evidence" value="ECO:0007669"/>
    <property type="project" value="UniProtKB-KW"/>
</dbReference>
<dbReference type="AlphaFoldDB" id="A0A8J2ZYN4"/>
<proteinExistence type="predicted"/>
<dbReference type="RefSeq" id="WP_229745642.1">
    <property type="nucleotide sequence ID" value="NZ_BMFV01000036.1"/>
</dbReference>
<dbReference type="GO" id="GO:0003700">
    <property type="term" value="F:DNA-binding transcription factor activity"/>
    <property type="evidence" value="ECO:0007669"/>
    <property type="project" value="InterPro"/>
</dbReference>
<dbReference type="InterPro" id="IPR036390">
    <property type="entry name" value="WH_DNA-bd_sf"/>
</dbReference>
<evidence type="ECO:0000259" key="2">
    <source>
        <dbReference type="SMART" id="SM00418"/>
    </source>
</evidence>
<keyword evidence="4" id="KW-1185">Reference proteome</keyword>
<dbReference type="Gene3D" id="1.10.10.10">
    <property type="entry name" value="Winged helix-like DNA-binding domain superfamily/Winged helix DNA-binding domain"/>
    <property type="match status" value="1"/>
</dbReference>
<dbReference type="InterPro" id="IPR036388">
    <property type="entry name" value="WH-like_DNA-bd_sf"/>
</dbReference>
<keyword evidence="1" id="KW-0238">DNA-binding</keyword>